<dbReference type="Proteomes" id="UP000034746">
    <property type="component" value="Unassembled WGS sequence"/>
</dbReference>
<dbReference type="AlphaFoldDB" id="A0A0G0VCY9"/>
<sequence>MKQIQMKHNMQAVILAAGKGLRMRPLTETTPKTLLPLNGIPLLEHILEALPEEIQEIFLVVGYLKEQIMDRIGGIWHGKTIHYVVQNPLDGTGSAIHLLKQYLHERFFILNGDDLYTKKDLERLIAHPLAILVSPTKDSITFSALADETGLFAGFESNAPSHEIKQRVCGAYILDERFFRYPLAEITVHNQKEYSLPHTLVAMSRDCPIKLETASFWQPVGTLEEYELAKNNCHKYLTKT</sequence>
<dbReference type="EMBL" id="LCAU01000001">
    <property type="protein sequence ID" value="KKR98744.1"/>
    <property type="molecule type" value="Genomic_DNA"/>
</dbReference>
<comment type="caution">
    <text evidence="4">The sequence shown here is derived from an EMBL/GenBank/DDBJ whole genome shotgun (WGS) entry which is preliminary data.</text>
</comment>
<organism evidence="4 5">
    <name type="scientific">Candidatus Uhrbacteria bacterium GW2011_GWF2_41_16</name>
    <dbReference type="NCBI Taxonomy" id="1618997"/>
    <lineage>
        <taxon>Bacteria</taxon>
        <taxon>Candidatus Uhriibacteriota</taxon>
    </lineage>
</organism>
<name>A0A0G0VCY9_9BACT</name>
<dbReference type="InterPro" id="IPR029044">
    <property type="entry name" value="Nucleotide-diphossugar_trans"/>
</dbReference>
<dbReference type="GO" id="GO:0016779">
    <property type="term" value="F:nucleotidyltransferase activity"/>
    <property type="evidence" value="ECO:0007669"/>
    <property type="project" value="UniProtKB-KW"/>
</dbReference>
<evidence type="ECO:0000313" key="5">
    <source>
        <dbReference type="Proteomes" id="UP000034746"/>
    </source>
</evidence>
<dbReference type="Gene3D" id="3.90.550.10">
    <property type="entry name" value="Spore Coat Polysaccharide Biosynthesis Protein SpsA, Chain A"/>
    <property type="match status" value="1"/>
</dbReference>
<proteinExistence type="predicted"/>
<dbReference type="CDD" id="cd04181">
    <property type="entry name" value="NTP_transferase"/>
    <property type="match status" value="1"/>
</dbReference>
<accession>A0A0G0VCY9</accession>
<protein>
    <submittedName>
        <fullName evidence="4">Nucleotidyl transferase</fullName>
    </submittedName>
</protein>
<dbReference type="PANTHER" id="PTHR43584">
    <property type="entry name" value="NUCLEOTIDYL TRANSFERASE"/>
    <property type="match status" value="1"/>
</dbReference>
<feature type="domain" description="Nucleotidyl transferase" evidence="3">
    <location>
        <begin position="12"/>
        <end position="127"/>
    </location>
</feature>
<keyword evidence="2" id="KW-0548">Nucleotidyltransferase</keyword>
<dbReference type="InterPro" id="IPR050065">
    <property type="entry name" value="GlmU-like"/>
</dbReference>
<evidence type="ECO:0000259" key="3">
    <source>
        <dbReference type="Pfam" id="PF00483"/>
    </source>
</evidence>
<evidence type="ECO:0000256" key="2">
    <source>
        <dbReference type="ARBA" id="ARBA00022695"/>
    </source>
</evidence>
<evidence type="ECO:0000313" key="4">
    <source>
        <dbReference type="EMBL" id="KKR98744.1"/>
    </source>
</evidence>
<dbReference type="PANTHER" id="PTHR43584:SF8">
    <property type="entry name" value="N-ACETYLMURAMATE ALPHA-1-PHOSPHATE URIDYLYLTRANSFERASE"/>
    <property type="match status" value="1"/>
</dbReference>
<evidence type="ECO:0000256" key="1">
    <source>
        <dbReference type="ARBA" id="ARBA00022679"/>
    </source>
</evidence>
<dbReference type="InterPro" id="IPR005835">
    <property type="entry name" value="NTP_transferase_dom"/>
</dbReference>
<keyword evidence="1 4" id="KW-0808">Transferase</keyword>
<dbReference type="SUPFAM" id="SSF53448">
    <property type="entry name" value="Nucleotide-diphospho-sugar transferases"/>
    <property type="match status" value="1"/>
</dbReference>
<gene>
    <name evidence="4" type="ORF">UU48_C0001G0099</name>
</gene>
<dbReference type="Pfam" id="PF00483">
    <property type="entry name" value="NTP_transferase"/>
    <property type="match status" value="1"/>
</dbReference>
<reference evidence="4 5" key="1">
    <citation type="journal article" date="2015" name="Nature">
        <title>rRNA introns, odd ribosomes, and small enigmatic genomes across a large radiation of phyla.</title>
        <authorList>
            <person name="Brown C.T."/>
            <person name="Hug L.A."/>
            <person name="Thomas B.C."/>
            <person name="Sharon I."/>
            <person name="Castelle C.J."/>
            <person name="Singh A."/>
            <person name="Wilkins M.J."/>
            <person name="Williams K.H."/>
            <person name="Banfield J.F."/>
        </authorList>
    </citation>
    <scope>NUCLEOTIDE SEQUENCE [LARGE SCALE GENOMIC DNA]</scope>
</reference>